<accession>A0A372NSR0</accession>
<sequence>MLPDGIYKRRKNHNNTPPTVLLVITNCIVLAILIQLFTGCNAINNFFWGALAVLALYNVYTIRRNPDEYSWLNGILYIVSILLMIGLFFYFQNQPHNC</sequence>
<reference evidence="2 3" key="1">
    <citation type="submission" date="2018-08" db="EMBL/GenBank/DDBJ databases">
        <title>Mucilaginibacter sp. MYSH2.</title>
        <authorList>
            <person name="Seo T."/>
        </authorList>
    </citation>
    <scope>NUCLEOTIDE SEQUENCE [LARGE SCALE GENOMIC DNA]</scope>
    <source>
        <strain evidence="2 3">MYSH2</strain>
    </source>
</reference>
<comment type="caution">
    <text evidence="2">The sequence shown here is derived from an EMBL/GenBank/DDBJ whole genome shotgun (WGS) entry which is preliminary data.</text>
</comment>
<gene>
    <name evidence="2" type="ORF">D0C36_10860</name>
</gene>
<protein>
    <submittedName>
        <fullName evidence="2">Uncharacterized protein</fullName>
    </submittedName>
</protein>
<feature type="transmembrane region" description="Helical" evidence="1">
    <location>
        <begin position="72"/>
        <end position="91"/>
    </location>
</feature>
<evidence type="ECO:0000313" key="3">
    <source>
        <dbReference type="Proteomes" id="UP000264217"/>
    </source>
</evidence>
<dbReference type="Proteomes" id="UP000264217">
    <property type="component" value="Unassembled WGS sequence"/>
</dbReference>
<dbReference type="RefSeq" id="WP_117391654.1">
    <property type="nucleotide sequence ID" value="NZ_QWDC01000002.1"/>
</dbReference>
<name>A0A372NSR0_9SPHI</name>
<feature type="transmembrane region" description="Helical" evidence="1">
    <location>
        <begin position="43"/>
        <end position="60"/>
    </location>
</feature>
<feature type="transmembrane region" description="Helical" evidence="1">
    <location>
        <begin position="20"/>
        <end position="37"/>
    </location>
</feature>
<evidence type="ECO:0000256" key="1">
    <source>
        <dbReference type="SAM" id="Phobius"/>
    </source>
</evidence>
<dbReference type="EMBL" id="QWDC01000002">
    <property type="protein sequence ID" value="RFZ91941.1"/>
    <property type="molecule type" value="Genomic_DNA"/>
</dbReference>
<proteinExistence type="predicted"/>
<dbReference type="OrthoDB" id="798550at2"/>
<keyword evidence="1" id="KW-0812">Transmembrane</keyword>
<evidence type="ECO:0000313" key="2">
    <source>
        <dbReference type="EMBL" id="RFZ91941.1"/>
    </source>
</evidence>
<keyword evidence="1" id="KW-1133">Transmembrane helix</keyword>
<dbReference type="AlphaFoldDB" id="A0A372NSR0"/>
<organism evidence="2 3">
    <name type="scientific">Mucilaginibacter conchicola</name>
    <dbReference type="NCBI Taxonomy" id="2303333"/>
    <lineage>
        <taxon>Bacteria</taxon>
        <taxon>Pseudomonadati</taxon>
        <taxon>Bacteroidota</taxon>
        <taxon>Sphingobacteriia</taxon>
        <taxon>Sphingobacteriales</taxon>
        <taxon>Sphingobacteriaceae</taxon>
        <taxon>Mucilaginibacter</taxon>
    </lineage>
</organism>
<keyword evidence="1" id="KW-0472">Membrane</keyword>
<keyword evidence="3" id="KW-1185">Reference proteome</keyword>